<protein>
    <submittedName>
        <fullName evidence="2">Uncharacterized protein</fullName>
    </submittedName>
</protein>
<dbReference type="Proteomes" id="UP001642260">
    <property type="component" value="Unassembled WGS sequence"/>
</dbReference>
<keyword evidence="1" id="KW-0472">Membrane</keyword>
<evidence type="ECO:0000313" key="2">
    <source>
        <dbReference type="EMBL" id="CAH8361580.1"/>
    </source>
</evidence>
<comment type="caution">
    <text evidence="2">The sequence shown here is derived from an EMBL/GenBank/DDBJ whole genome shotgun (WGS) entry which is preliminary data.</text>
</comment>
<evidence type="ECO:0000256" key="1">
    <source>
        <dbReference type="SAM" id="Phobius"/>
    </source>
</evidence>
<keyword evidence="1" id="KW-1133">Transmembrane helix</keyword>
<name>A0ABC8KRL3_ERUVS</name>
<keyword evidence="1" id="KW-0812">Transmembrane</keyword>
<keyword evidence="3" id="KW-1185">Reference proteome</keyword>
<accession>A0ABC8KRL3</accession>
<organism evidence="2 3">
    <name type="scientific">Eruca vesicaria subsp. sativa</name>
    <name type="common">Garden rocket</name>
    <name type="synonym">Eruca sativa</name>
    <dbReference type="NCBI Taxonomy" id="29727"/>
    <lineage>
        <taxon>Eukaryota</taxon>
        <taxon>Viridiplantae</taxon>
        <taxon>Streptophyta</taxon>
        <taxon>Embryophyta</taxon>
        <taxon>Tracheophyta</taxon>
        <taxon>Spermatophyta</taxon>
        <taxon>Magnoliopsida</taxon>
        <taxon>eudicotyledons</taxon>
        <taxon>Gunneridae</taxon>
        <taxon>Pentapetalae</taxon>
        <taxon>rosids</taxon>
        <taxon>malvids</taxon>
        <taxon>Brassicales</taxon>
        <taxon>Brassicaceae</taxon>
        <taxon>Brassiceae</taxon>
        <taxon>Eruca</taxon>
    </lineage>
</organism>
<proteinExistence type="predicted"/>
<gene>
    <name evidence="2" type="ORF">ERUC_LOCUS27336</name>
</gene>
<feature type="transmembrane region" description="Helical" evidence="1">
    <location>
        <begin position="44"/>
        <end position="66"/>
    </location>
</feature>
<reference evidence="2 3" key="1">
    <citation type="submission" date="2022-03" db="EMBL/GenBank/DDBJ databases">
        <authorList>
            <person name="Macdonald S."/>
            <person name="Ahmed S."/>
            <person name="Newling K."/>
        </authorList>
    </citation>
    <scope>NUCLEOTIDE SEQUENCE [LARGE SCALE GENOMIC DNA]</scope>
</reference>
<dbReference type="AlphaFoldDB" id="A0ABC8KRL3"/>
<evidence type="ECO:0000313" key="3">
    <source>
        <dbReference type="Proteomes" id="UP001642260"/>
    </source>
</evidence>
<dbReference type="EMBL" id="CAKOAT010310710">
    <property type="protein sequence ID" value="CAH8361580.1"/>
    <property type="molecule type" value="Genomic_DNA"/>
</dbReference>
<sequence>MRRSSRPIRNPPFAVLCASRSGLNGIATLNLPNLELSHRRTKRWGSAVSFGGSLPLTLAMVIVVLLSEADLLLDTAEERGRFPRKHRTHDNMNSTRPTMFLIGDNISGDATVESRHGREE</sequence>